<dbReference type="Pfam" id="PF00389">
    <property type="entry name" value="2-Hacid_dh"/>
    <property type="match status" value="1"/>
</dbReference>
<dbReference type="InterPro" id="IPR045865">
    <property type="entry name" value="ACT-like_dom_sf"/>
</dbReference>
<dbReference type="InterPro" id="IPR029753">
    <property type="entry name" value="D-isomer_DH_CS"/>
</dbReference>
<dbReference type="NCBIfam" id="TIGR01327">
    <property type="entry name" value="PGDH"/>
    <property type="match status" value="1"/>
</dbReference>
<dbReference type="FunFam" id="3.40.50.720:FF:000021">
    <property type="entry name" value="D-3-phosphoglycerate dehydrogenase"/>
    <property type="match status" value="1"/>
</dbReference>
<dbReference type="UniPathway" id="UPA00135">
    <property type="reaction ID" value="UER00196"/>
</dbReference>
<dbReference type="InterPro" id="IPR002912">
    <property type="entry name" value="ACT_dom"/>
</dbReference>
<keyword evidence="12" id="KW-1185">Reference proteome</keyword>
<dbReference type="InterPro" id="IPR006139">
    <property type="entry name" value="D-isomer_2_OHA_DH_cat_dom"/>
</dbReference>
<comment type="similarity">
    <text evidence="3 9">Belongs to the D-isomer specific 2-hydroxyacid dehydrogenase family.</text>
</comment>
<dbReference type="Gene3D" id="3.40.50.720">
    <property type="entry name" value="NAD(P)-binding Rossmann-like Domain"/>
    <property type="match status" value="2"/>
</dbReference>
<keyword evidence="9" id="KW-0718">Serine biosynthesis</keyword>
<proteinExistence type="inferred from homology"/>
<accession>A0A1B9F735</accession>
<dbReference type="PATRIC" id="fig|1156395.6.peg.656"/>
<evidence type="ECO:0000256" key="2">
    <source>
        <dbReference type="ARBA" id="ARBA00005216"/>
    </source>
</evidence>
<dbReference type="CDD" id="cd12173">
    <property type="entry name" value="PGDH_4"/>
    <property type="match status" value="1"/>
</dbReference>
<dbReference type="FunFam" id="3.30.1330.90:FF:000003">
    <property type="entry name" value="D-3-phosphoglycerate dehydrogenase"/>
    <property type="match status" value="1"/>
</dbReference>
<dbReference type="Gene3D" id="3.30.70.260">
    <property type="match status" value="1"/>
</dbReference>
<dbReference type="InterPro" id="IPR006236">
    <property type="entry name" value="PGDH"/>
</dbReference>
<feature type="domain" description="ACT" evidence="10">
    <location>
        <begin position="454"/>
        <end position="526"/>
    </location>
</feature>
<dbReference type="Pfam" id="PF01842">
    <property type="entry name" value="ACT"/>
    <property type="match status" value="1"/>
</dbReference>
<comment type="pathway">
    <text evidence="2 9">Amino-acid biosynthesis; L-serine biosynthesis; L-serine from 3-phospho-D-glycerate: step 1/3.</text>
</comment>
<dbReference type="PANTHER" id="PTHR42938:SF47">
    <property type="entry name" value="HYDROXYPYRUVATE REDUCTASE"/>
    <property type="match status" value="1"/>
</dbReference>
<gene>
    <name evidence="11" type="ORF">DBT_0646</name>
</gene>
<dbReference type="InterPro" id="IPR006140">
    <property type="entry name" value="D-isomer_DH_NAD-bd"/>
</dbReference>
<dbReference type="SUPFAM" id="SSF51735">
    <property type="entry name" value="NAD(P)-binding Rossmann-fold domains"/>
    <property type="match status" value="1"/>
</dbReference>
<dbReference type="InterPro" id="IPR036291">
    <property type="entry name" value="NAD(P)-bd_dom_sf"/>
</dbReference>
<sequence length="526" mass="56734">MKVLVTDPIANEGIEILRDAGIEVEEKLGLSPEELRQAIKGVHGLIIRSNTKVTADLVEAADELKVVGRAGTGLDNVDIPACNKHGIVVMNTPGGNTNSAAEHTIAMILAVSRHIPQATASMKEGKWEKKKFLGQEVAGKTLGIIGIGRIGSIVAQLAQGLKMKVVAFDPHIRPDLAERMGVELMDLDGVLARADYISVHTPLTPETKWLLNKDLFDKMKDGAIVVNCARGGIINEEDLYEALKSGKLKAAALDVFEKEPTTLENKLLSLENFICTPHLGASTKEAQENVAVAVARQIRDYLLNGEVRNAVNVPSVTGEALAQLAPYIGLGEKIGAFQAQILEGPIEEVEVIYQGDVAELDTKPVTIAMLKELLAPAVREDVNSVNAPIIAEERGIKVTESKSSTAEDFTNLITVKVKGGSEENIISGTIFGKKEPRLVRLNDFRLEAVPEGHMLLIYNEDRPGVIGRIGMTLGSAGINIARMQVGQDPSHKRNVILLTTNEVVSKEVLDNLLAQEGVTQARLLEL</sequence>
<evidence type="ECO:0000313" key="11">
    <source>
        <dbReference type="EMBL" id="OCC15722.1"/>
    </source>
</evidence>
<dbReference type="Proteomes" id="UP000093080">
    <property type="component" value="Unassembled WGS sequence"/>
</dbReference>
<evidence type="ECO:0000259" key="10">
    <source>
        <dbReference type="PROSITE" id="PS51671"/>
    </source>
</evidence>
<evidence type="ECO:0000256" key="4">
    <source>
        <dbReference type="ARBA" id="ARBA00021582"/>
    </source>
</evidence>
<comment type="caution">
    <text evidence="11">The sequence shown here is derived from an EMBL/GenBank/DDBJ whole genome shotgun (WGS) entry which is preliminary data.</text>
</comment>
<dbReference type="Pfam" id="PF19304">
    <property type="entry name" value="PGDH_inter"/>
    <property type="match status" value="1"/>
</dbReference>
<comment type="catalytic activity">
    <reaction evidence="7">
        <text>(R)-2-hydroxyglutarate + NAD(+) = 2-oxoglutarate + NADH + H(+)</text>
        <dbReference type="Rhea" id="RHEA:49612"/>
        <dbReference type="ChEBI" id="CHEBI:15378"/>
        <dbReference type="ChEBI" id="CHEBI:15801"/>
        <dbReference type="ChEBI" id="CHEBI:16810"/>
        <dbReference type="ChEBI" id="CHEBI:57540"/>
        <dbReference type="ChEBI" id="CHEBI:57945"/>
        <dbReference type="EC" id="1.1.1.399"/>
    </reaction>
</comment>
<keyword evidence="6 9" id="KW-0520">NAD</keyword>
<dbReference type="OrthoDB" id="9793626at2"/>
<evidence type="ECO:0000256" key="7">
    <source>
        <dbReference type="ARBA" id="ARBA00048126"/>
    </source>
</evidence>
<dbReference type="CDD" id="cd04902">
    <property type="entry name" value="ACT_3PGDH-xct"/>
    <property type="match status" value="1"/>
</dbReference>
<dbReference type="Gene3D" id="3.30.1330.90">
    <property type="entry name" value="D-3-phosphoglycerate dehydrogenase, domain 3"/>
    <property type="match status" value="1"/>
</dbReference>
<dbReference type="SUPFAM" id="SSF55021">
    <property type="entry name" value="ACT-like"/>
    <property type="match status" value="1"/>
</dbReference>
<evidence type="ECO:0000313" key="12">
    <source>
        <dbReference type="Proteomes" id="UP000093080"/>
    </source>
</evidence>
<dbReference type="SUPFAM" id="SSF52283">
    <property type="entry name" value="Formate/glycerate dehydrogenase catalytic domain-like"/>
    <property type="match status" value="1"/>
</dbReference>
<evidence type="ECO:0000256" key="5">
    <source>
        <dbReference type="ARBA" id="ARBA00023002"/>
    </source>
</evidence>
<dbReference type="EC" id="1.1.1.95" evidence="9"/>
<dbReference type="InterPro" id="IPR045626">
    <property type="entry name" value="PGDH_ASB_dom"/>
</dbReference>
<dbReference type="EMBL" id="MAGO01000003">
    <property type="protein sequence ID" value="OCC15722.1"/>
    <property type="molecule type" value="Genomic_DNA"/>
</dbReference>
<dbReference type="RefSeq" id="WP_067616327.1">
    <property type="nucleotide sequence ID" value="NZ_MAGO01000003.1"/>
</dbReference>
<dbReference type="AlphaFoldDB" id="A0A1B9F735"/>
<reference evidence="11 12" key="1">
    <citation type="submission" date="2016-06" db="EMBL/GenBank/DDBJ databases">
        <title>Respiratory ammonification of nitrate coupled to the oxidation of elemental sulfur in deep-sea autotrophic thermophilic bacteria.</title>
        <authorList>
            <person name="Slobodkina G.B."/>
            <person name="Mardanov A.V."/>
            <person name="Ravin N.V."/>
            <person name="Frolova A.A."/>
            <person name="Viryasiv M.B."/>
            <person name="Chernyh N.A."/>
            <person name="Bonch-Osmolovskaya E.A."/>
            <person name="Slobodkin A.I."/>
        </authorList>
    </citation>
    <scope>NUCLEOTIDE SEQUENCE [LARGE SCALE GENOMIC DNA]</scope>
    <source>
        <strain evidence="11 12">S69</strain>
    </source>
</reference>
<dbReference type="GO" id="GO:0004617">
    <property type="term" value="F:phosphoglycerate dehydrogenase activity"/>
    <property type="evidence" value="ECO:0007669"/>
    <property type="project" value="UniProtKB-UniRule"/>
</dbReference>
<dbReference type="STRING" id="1156395.DBT_0646"/>
<protein>
    <recommendedName>
        <fullName evidence="4 9">D-3-phosphoglycerate dehydrogenase</fullName>
        <ecNumber evidence="9">1.1.1.95</ecNumber>
    </recommendedName>
</protein>
<dbReference type="SUPFAM" id="SSF143548">
    <property type="entry name" value="Serine metabolism enzymes domain"/>
    <property type="match status" value="1"/>
</dbReference>
<dbReference type="GO" id="GO:0051287">
    <property type="term" value="F:NAD binding"/>
    <property type="evidence" value="ECO:0007669"/>
    <property type="project" value="UniProtKB-UniRule"/>
</dbReference>
<dbReference type="InterPro" id="IPR029009">
    <property type="entry name" value="ASB_dom_sf"/>
</dbReference>
<dbReference type="PROSITE" id="PS00065">
    <property type="entry name" value="D_2_HYDROXYACID_DH_1"/>
    <property type="match status" value="1"/>
</dbReference>
<organism evidence="11 12">
    <name type="scientific">Dissulfuribacter thermophilus</name>
    <dbReference type="NCBI Taxonomy" id="1156395"/>
    <lineage>
        <taxon>Bacteria</taxon>
        <taxon>Pseudomonadati</taxon>
        <taxon>Thermodesulfobacteriota</taxon>
        <taxon>Dissulfuribacteria</taxon>
        <taxon>Dissulfuribacterales</taxon>
        <taxon>Dissulfuribacteraceae</taxon>
        <taxon>Dissulfuribacter</taxon>
    </lineage>
</organism>
<name>A0A1B9F735_9BACT</name>
<dbReference type="Pfam" id="PF02826">
    <property type="entry name" value="2-Hacid_dh_C"/>
    <property type="match status" value="1"/>
</dbReference>
<comment type="function">
    <text evidence="1">Catalyzes the reversible oxidation of 3-phospho-D-glycerate to 3-phosphonooxypyruvate, the first step of the phosphorylated L-serine biosynthesis pathway. Also catalyzes the reversible oxidation of 2-hydroxyglutarate to 2-oxoglutarate.</text>
</comment>
<dbReference type="InterPro" id="IPR029752">
    <property type="entry name" value="D-isomer_DH_CS1"/>
</dbReference>
<dbReference type="PROSITE" id="PS00671">
    <property type="entry name" value="D_2_HYDROXYACID_DH_3"/>
    <property type="match status" value="1"/>
</dbReference>
<evidence type="ECO:0000256" key="6">
    <source>
        <dbReference type="ARBA" id="ARBA00023027"/>
    </source>
</evidence>
<evidence type="ECO:0000256" key="8">
    <source>
        <dbReference type="ARBA" id="ARBA00048731"/>
    </source>
</evidence>
<dbReference type="PROSITE" id="PS51671">
    <property type="entry name" value="ACT"/>
    <property type="match status" value="1"/>
</dbReference>
<keyword evidence="9" id="KW-0028">Amino-acid biosynthesis</keyword>
<evidence type="ECO:0000256" key="3">
    <source>
        <dbReference type="ARBA" id="ARBA00005854"/>
    </source>
</evidence>
<comment type="catalytic activity">
    <reaction evidence="8 9">
        <text>(2R)-3-phosphoglycerate + NAD(+) = 3-phosphooxypyruvate + NADH + H(+)</text>
        <dbReference type="Rhea" id="RHEA:12641"/>
        <dbReference type="ChEBI" id="CHEBI:15378"/>
        <dbReference type="ChEBI" id="CHEBI:18110"/>
        <dbReference type="ChEBI" id="CHEBI:57540"/>
        <dbReference type="ChEBI" id="CHEBI:57945"/>
        <dbReference type="ChEBI" id="CHEBI:58272"/>
        <dbReference type="EC" id="1.1.1.95"/>
    </reaction>
</comment>
<evidence type="ECO:0000256" key="9">
    <source>
        <dbReference type="RuleBase" id="RU363003"/>
    </source>
</evidence>
<dbReference type="PANTHER" id="PTHR42938">
    <property type="entry name" value="FORMATE DEHYDROGENASE 1"/>
    <property type="match status" value="1"/>
</dbReference>
<evidence type="ECO:0000256" key="1">
    <source>
        <dbReference type="ARBA" id="ARBA00003800"/>
    </source>
</evidence>
<keyword evidence="5 9" id="KW-0560">Oxidoreductase</keyword>
<dbReference type="GO" id="GO:0006564">
    <property type="term" value="P:L-serine biosynthetic process"/>
    <property type="evidence" value="ECO:0007669"/>
    <property type="project" value="UniProtKB-UniRule"/>
</dbReference>